<reference evidence="2" key="1">
    <citation type="journal article" date="2020" name="Int. J. Syst. Evol. Microbiol.">
        <title>Aquipluma nitroreducens gen. nov. sp. nov., a novel facultatively anaerobic bacterium isolated from a freshwater lake.</title>
        <authorList>
            <person name="Watanabe M."/>
            <person name="Kojima H."/>
            <person name="Fukui M."/>
        </authorList>
    </citation>
    <scope>NUCLEOTIDE SEQUENCE</scope>
    <source>
        <strain evidence="2">MeG22</strain>
    </source>
</reference>
<dbReference type="EMBL" id="AP018694">
    <property type="protein sequence ID" value="BBE19416.1"/>
    <property type="molecule type" value="Genomic_DNA"/>
</dbReference>
<evidence type="ECO:0008006" key="4">
    <source>
        <dbReference type="Google" id="ProtNLM"/>
    </source>
</evidence>
<sequence length="284" mass="32973">MKITFTILLFSLISMNLFGTAQIPDLIIYKGDTLSLYNCPLNSFPNQDLITPKELFGSRGCFFTSCWRNYVATWEIIDNELYLCEIRNACYPTSMRGVSVSFKSEVDKDSIGSEYADLKVLFPQRFKNGKVKADWVNEKLISPQGNLLYYFHDAFESIYETEIEFTLEKGTLSEIKTLDNSKTKKSKYKDDPKLLKEFIYKSIKRENLPGSDTIKRCVYVQIVSSDENGKIDRVKVVRGVNELYDNEAIRVVKSIPEWDVIYRHGMRYNPVWTLPIRFDLTESK</sequence>
<dbReference type="Gene3D" id="3.30.1150.10">
    <property type="match status" value="1"/>
</dbReference>
<proteinExistence type="predicted"/>
<accession>A0A5K7SD88</accession>
<gene>
    <name evidence="2" type="ORF">AQPE_3601</name>
</gene>
<name>A0A5K7SD88_9BACT</name>
<feature type="signal peptide" evidence="1">
    <location>
        <begin position="1"/>
        <end position="21"/>
    </location>
</feature>
<dbReference type="AlphaFoldDB" id="A0A5K7SD88"/>
<keyword evidence="1" id="KW-0732">Signal</keyword>
<feature type="chain" id="PRO_5024436526" description="TonB C-terminal domain-containing protein" evidence="1">
    <location>
        <begin position="22"/>
        <end position="284"/>
    </location>
</feature>
<keyword evidence="3" id="KW-1185">Reference proteome</keyword>
<evidence type="ECO:0000313" key="3">
    <source>
        <dbReference type="Proteomes" id="UP001193389"/>
    </source>
</evidence>
<dbReference type="RefSeq" id="WP_318347659.1">
    <property type="nucleotide sequence ID" value="NZ_AP018694.1"/>
</dbReference>
<evidence type="ECO:0000313" key="2">
    <source>
        <dbReference type="EMBL" id="BBE19416.1"/>
    </source>
</evidence>
<evidence type="ECO:0000256" key="1">
    <source>
        <dbReference type="SAM" id="SignalP"/>
    </source>
</evidence>
<dbReference type="KEGG" id="anf:AQPE_3601"/>
<protein>
    <recommendedName>
        <fullName evidence="4">TonB C-terminal domain-containing protein</fullName>
    </recommendedName>
</protein>
<organism evidence="2 3">
    <name type="scientific">Aquipluma nitroreducens</name>
    <dbReference type="NCBI Taxonomy" id="2010828"/>
    <lineage>
        <taxon>Bacteria</taxon>
        <taxon>Pseudomonadati</taxon>
        <taxon>Bacteroidota</taxon>
        <taxon>Bacteroidia</taxon>
        <taxon>Marinilabiliales</taxon>
        <taxon>Prolixibacteraceae</taxon>
        <taxon>Aquipluma</taxon>
    </lineage>
</organism>
<dbReference type="Proteomes" id="UP001193389">
    <property type="component" value="Chromosome"/>
</dbReference>